<feature type="domain" description="Reelin" evidence="3">
    <location>
        <begin position="73"/>
        <end position="249"/>
    </location>
</feature>
<organism evidence="4 5">
    <name type="scientific">Characodon lateralis</name>
    <dbReference type="NCBI Taxonomy" id="208331"/>
    <lineage>
        <taxon>Eukaryota</taxon>
        <taxon>Metazoa</taxon>
        <taxon>Chordata</taxon>
        <taxon>Craniata</taxon>
        <taxon>Vertebrata</taxon>
        <taxon>Euteleostomi</taxon>
        <taxon>Actinopterygii</taxon>
        <taxon>Neopterygii</taxon>
        <taxon>Teleostei</taxon>
        <taxon>Neoteleostei</taxon>
        <taxon>Acanthomorphata</taxon>
        <taxon>Ovalentaria</taxon>
        <taxon>Atherinomorphae</taxon>
        <taxon>Cyprinodontiformes</taxon>
        <taxon>Goodeidae</taxon>
        <taxon>Characodon</taxon>
    </lineage>
</organism>
<dbReference type="PROSITE" id="PS51019">
    <property type="entry name" value="REELIN"/>
    <property type="match status" value="1"/>
</dbReference>
<evidence type="ECO:0000313" key="5">
    <source>
        <dbReference type="Proteomes" id="UP001352852"/>
    </source>
</evidence>
<keyword evidence="2" id="KW-1133">Transmembrane helix</keyword>
<feature type="compositionally biased region" description="Polar residues" evidence="1">
    <location>
        <begin position="542"/>
        <end position="560"/>
    </location>
</feature>
<dbReference type="PANTHER" id="PTHR45828:SF51">
    <property type="entry name" value="REELIN DOMAIN-CONTAINING PROTEIN 1"/>
    <property type="match status" value="1"/>
</dbReference>
<dbReference type="Gene3D" id="2.60.40.4060">
    <property type="entry name" value="Reeler domain"/>
    <property type="match status" value="1"/>
</dbReference>
<name>A0ABU7CYU9_9TELE</name>
<dbReference type="Pfam" id="PF02014">
    <property type="entry name" value="Reeler"/>
    <property type="match status" value="1"/>
</dbReference>
<keyword evidence="2" id="KW-0812">Transmembrane</keyword>
<feature type="region of interest" description="Disordered" evidence="1">
    <location>
        <begin position="499"/>
        <end position="563"/>
    </location>
</feature>
<gene>
    <name evidence="4" type="ORF">CHARACLAT_018759</name>
</gene>
<protein>
    <recommendedName>
        <fullName evidence="3">Reelin domain-containing protein</fullName>
    </recommendedName>
</protein>
<sequence>MFWFYVSPPTDPCEILKASLLTQVSDWIRPSFHESTAQLSWRGDLLQSKPHKGLIMSSNLLLWGGAVVLCSMASPILSFSHGASRTSCQEMIPGHIRAHPLDLKHSFITIQTSAASYLPGQLITVTVRSSRDFMGFLLQARSVGGERNGFVGGPEIRTERLGPLLVGGSWIRTPPGTHTLRCLFEGDTVTHSDKQLKRNLSFVWRAPDMPKGDIRFHISVVQSYFIYWTGIESAVVRDRSPRAWRGSKPKMVDGANTAFAVEATVTAQTALRANKAPKKQTKGRATPPPFLRNPSNIKRATEILKFLKIQTQDDDTTLEANSSVTWTNHTVTVKKALTLGSLPSNTQATPGSLADVFNEVTTDPFSYTTSTCTLTSTLTDSRNTVTTTNFPLATFSPLDPLGPLFPQKEKQTKSKDLQINSQEQKLNHNPGRKHYMTLTRNTTQGPSIRRFYSPFTPGPAYHNLKDPSKTKSTKFETLSFSEKLGDIFPTKSPMSIIKTQETPSYQVSSLSSKDLMSKTDTSQTSIGAKSTPKQTSSPQTTMPNINQSLPVTKPTQAQQRQKLRSYTLRLSSQILSQTRGVFSQYFVTPQPVPVSTGERDLKSIENTKTMTPVFGFVRSNTPSSFSASNHPDVSSSTDSLSSSLVIHLSENINLHVSGGSVTSTSYIHSPSPSSNNRPKTIPAHSVPPVPSPISMPHLSSAQRYYTTTQSPFPTSSTIFSFSPSNYPSTSSFPTSTFPPSTTSSRFLSTSTSTRSPAFSSLISSNSFFYPSTHTLSPPSFAPSSPSISPPLIATSSSFISPITSPYPEPTSAHHDIINTPFPSSVPNKITVDERPITQTDYSTSKTHFTSPAHRKVVHQNPKPYPNLRPNHGQEIKPNIHNMDTKSKRPSDPSETPDKEGKFPDIIPRHSAWELGMLLGCSAGLGMVLVAGVRYVYRQACGRRTEVTLNDREQEYGRGEPGLIQLQECGDLVRVRKIRENSLVLLAEYDILASPTN</sequence>
<feature type="compositionally biased region" description="Low complexity" evidence="1">
    <location>
        <begin position="529"/>
        <end position="541"/>
    </location>
</feature>
<dbReference type="EMBL" id="JAHUTJ010009856">
    <property type="protein sequence ID" value="MED6268097.1"/>
    <property type="molecule type" value="Genomic_DNA"/>
</dbReference>
<evidence type="ECO:0000256" key="2">
    <source>
        <dbReference type="SAM" id="Phobius"/>
    </source>
</evidence>
<dbReference type="Proteomes" id="UP001352852">
    <property type="component" value="Unassembled WGS sequence"/>
</dbReference>
<keyword evidence="5" id="KW-1185">Reference proteome</keyword>
<comment type="caution">
    <text evidence="4">The sequence shown here is derived from an EMBL/GenBank/DDBJ whole genome shotgun (WGS) entry which is preliminary data.</text>
</comment>
<dbReference type="PANTHER" id="PTHR45828">
    <property type="entry name" value="CYTOCHROME B561/FERRIC REDUCTASE TRANSMEMBRANE"/>
    <property type="match status" value="1"/>
</dbReference>
<dbReference type="InterPro" id="IPR002861">
    <property type="entry name" value="Reeler_dom"/>
</dbReference>
<feature type="transmembrane region" description="Helical" evidence="2">
    <location>
        <begin position="914"/>
        <end position="936"/>
    </location>
</feature>
<evidence type="ECO:0000256" key="1">
    <source>
        <dbReference type="SAM" id="MobiDB-lite"/>
    </source>
</evidence>
<accession>A0ABU7CYU9</accession>
<feature type="region of interest" description="Disordered" evidence="1">
    <location>
        <begin position="841"/>
        <end position="904"/>
    </location>
</feature>
<evidence type="ECO:0000313" key="4">
    <source>
        <dbReference type="EMBL" id="MED6268097.1"/>
    </source>
</evidence>
<proteinExistence type="predicted"/>
<evidence type="ECO:0000259" key="3">
    <source>
        <dbReference type="PROSITE" id="PS51019"/>
    </source>
</evidence>
<feature type="compositionally biased region" description="Basic and acidic residues" evidence="1">
    <location>
        <begin position="882"/>
        <end position="904"/>
    </location>
</feature>
<feature type="compositionally biased region" description="Polar residues" evidence="1">
    <location>
        <begin position="499"/>
        <end position="528"/>
    </location>
</feature>
<reference evidence="4 5" key="1">
    <citation type="submission" date="2021-06" db="EMBL/GenBank/DDBJ databases">
        <authorList>
            <person name="Palmer J.M."/>
        </authorList>
    </citation>
    <scope>NUCLEOTIDE SEQUENCE [LARGE SCALE GENOMIC DNA]</scope>
    <source>
        <strain evidence="4 5">CL_MEX2019</strain>
        <tissue evidence="4">Muscle</tissue>
    </source>
</reference>
<dbReference type="InterPro" id="IPR042307">
    <property type="entry name" value="Reeler_sf"/>
</dbReference>
<dbReference type="CDD" id="cd08544">
    <property type="entry name" value="Reeler"/>
    <property type="match status" value="1"/>
</dbReference>
<dbReference type="InterPro" id="IPR051237">
    <property type="entry name" value="Ferric-chelate_Red/DefProt"/>
</dbReference>
<keyword evidence="2" id="KW-0472">Membrane</keyword>